<dbReference type="Pfam" id="PF00583">
    <property type="entry name" value="Acetyltransf_1"/>
    <property type="match status" value="1"/>
</dbReference>
<dbReference type="InterPro" id="IPR016188">
    <property type="entry name" value="PurM-like_N"/>
</dbReference>
<dbReference type="Pfam" id="PF00586">
    <property type="entry name" value="AIRS"/>
    <property type="match status" value="1"/>
</dbReference>
<evidence type="ECO:0000313" key="2">
    <source>
        <dbReference type="EMBL" id="AZG47102.1"/>
    </source>
</evidence>
<dbReference type="NCBIfam" id="TIGR04045">
    <property type="entry name" value="MSMEG_0567_GNAT"/>
    <property type="match status" value="1"/>
</dbReference>
<name>A0A3G8JRJ8_9ACTN</name>
<dbReference type="GO" id="GO:0009030">
    <property type="term" value="F:thiamine-phosphate kinase activity"/>
    <property type="evidence" value="ECO:0007669"/>
    <property type="project" value="UniProtKB-EC"/>
</dbReference>
<feature type="domain" description="N-acetyltransferase" evidence="1">
    <location>
        <begin position="35"/>
        <end position="181"/>
    </location>
</feature>
<keyword evidence="2" id="KW-0808">Transferase</keyword>
<dbReference type="Gene3D" id="3.40.630.30">
    <property type="match status" value="1"/>
</dbReference>
<evidence type="ECO:0000259" key="1">
    <source>
        <dbReference type="PROSITE" id="PS51186"/>
    </source>
</evidence>
<protein>
    <submittedName>
        <fullName evidence="2">Thiamine-monophosphate kinase</fullName>
        <ecNumber evidence="2">2.7.4.16</ecNumber>
    </submittedName>
</protein>
<dbReference type="InterPro" id="IPR010918">
    <property type="entry name" value="PurM-like_C_dom"/>
</dbReference>
<proteinExistence type="predicted"/>
<dbReference type="OrthoDB" id="9767928at2"/>
<reference evidence="2 3" key="1">
    <citation type="submission" date="2018-11" db="EMBL/GenBank/DDBJ databases">
        <title>Gordonia insulae sp. nov., isolated from an island soil.</title>
        <authorList>
            <person name="Kim Y.S."/>
            <person name="Kim S.B."/>
        </authorList>
    </citation>
    <scope>NUCLEOTIDE SEQUENCE [LARGE SCALE GENOMIC DNA]</scope>
    <source>
        <strain evidence="2 3">MMS17-SY073</strain>
    </source>
</reference>
<dbReference type="AlphaFoldDB" id="A0A3G8JRJ8"/>
<dbReference type="InterPro" id="IPR036676">
    <property type="entry name" value="PurM-like_C_sf"/>
</dbReference>
<dbReference type="SUPFAM" id="SSF55326">
    <property type="entry name" value="PurM N-terminal domain-like"/>
    <property type="match status" value="1"/>
</dbReference>
<dbReference type="InterPro" id="IPR024035">
    <property type="entry name" value="MSMEG_0567_GNAT"/>
</dbReference>
<dbReference type="Proteomes" id="UP000271469">
    <property type="component" value="Chromosome"/>
</dbReference>
<dbReference type="EC" id="2.7.4.16" evidence="2"/>
<dbReference type="RefSeq" id="WP_124709517.1">
    <property type="nucleotide sequence ID" value="NZ_CP033972.1"/>
</dbReference>
<dbReference type="GO" id="GO:0016747">
    <property type="term" value="F:acyltransferase activity, transferring groups other than amino-acyl groups"/>
    <property type="evidence" value="ECO:0007669"/>
    <property type="project" value="InterPro"/>
</dbReference>
<dbReference type="InterPro" id="IPR006283">
    <property type="entry name" value="ThiL-like"/>
</dbReference>
<evidence type="ECO:0000313" key="3">
    <source>
        <dbReference type="Proteomes" id="UP000271469"/>
    </source>
</evidence>
<dbReference type="PROSITE" id="PS51186">
    <property type="entry name" value="GNAT"/>
    <property type="match status" value="1"/>
</dbReference>
<dbReference type="Pfam" id="PF02769">
    <property type="entry name" value="AIRS_C"/>
    <property type="match status" value="1"/>
</dbReference>
<dbReference type="Gene3D" id="3.30.1330.10">
    <property type="entry name" value="PurM-like, N-terminal domain"/>
    <property type="match status" value="1"/>
</dbReference>
<dbReference type="GO" id="GO:0009228">
    <property type="term" value="P:thiamine biosynthetic process"/>
    <property type="evidence" value="ECO:0007669"/>
    <property type="project" value="InterPro"/>
</dbReference>
<organism evidence="2 3">
    <name type="scientific">Gordonia insulae</name>
    <dbReference type="NCBI Taxonomy" id="2420509"/>
    <lineage>
        <taxon>Bacteria</taxon>
        <taxon>Bacillati</taxon>
        <taxon>Actinomycetota</taxon>
        <taxon>Actinomycetes</taxon>
        <taxon>Mycobacteriales</taxon>
        <taxon>Gordoniaceae</taxon>
        <taxon>Gordonia</taxon>
    </lineage>
</organism>
<dbReference type="PANTHER" id="PTHR30270:SF0">
    <property type="entry name" value="THIAMINE-MONOPHOSPHATE KINASE"/>
    <property type="match status" value="1"/>
</dbReference>
<keyword evidence="2" id="KW-0418">Kinase</keyword>
<dbReference type="SUPFAM" id="SSF55729">
    <property type="entry name" value="Acyl-CoA N-acyltransferases (Nat)"/>
    <property type="match status" value="1"/>
</dbReference>
<dbReference type="InterPro" id="IPR016181">
    <property type="entry name" value="Acyl_CoA_acyltransferase"/>
</dbReference>
<sequence length="480" mass="49925">MLDGTVIPTRTRSTRPGDLSILAGKATAATTPPYLITVADTASTLVDYHALRHAEFVDRQGLFTRTDRDDTDSDPRTAVLVATTADGTVIGGVRVAPATTDDIGWWSGSRLVVADPAHAAGVGAALVRAACAHVESLGVLRFDATVQDRYVALFRSLGWEDRGPAPTINRRAHRRMLWPIHQIQCTADSTKSMLADILSPLGRQPGGLGPSGFRGDDGVPLPDSDIIAACDAILPAMVERDPEWAGWCAILVNMNDLTAMGASPLGFLDAVGAPTRSHLTRIVRGISAAAQAWRTPVLGGHTQVGVHASLSVTALGRAADPIPAGGGRVGDTVSLIADLGGCWRPGYHGRQWDSTSSRSADELTRMAGLLREFRPAAAKDVSMAGIAGTLGMLAEASGTGAELDVTAIPRPHDAEMGAWLTCFPGYAMLVADRAPVHAAPGPTTASACGRLTADPGIRLRWPDGEVTTAVASAVTGLGAA</sequence>
<dbReference type="KEGG" id="gom:D7316_03710"/>
<keyword evidence="3" id="KW-1185">Reference proteome</keyword>
<accession>A0A3G8JRJ8</accession>
<dbReference type="PANTHER" id="PTHR30270">
    <property type="entry name" value="THIAMINE-MONOPHOSPHATE KINASE"/>
    <property type="match status" value="1"/>
</dbReference>
<gene>
    <name evidence="2" type="primary">thiL_2</name>
    <name evidence="2" type="ORF">D7316_03710</name>
</gene>
<dbReference type="EMBL" id="CP033972">
    <property type="protein sequence ID" value="AZG47102.1"/>
    <property type="molecule type" value="Genomic_DNA"/>
</dbReference>
<dbReference type="InterPro" id="IPR023911">
    <property type="entry name" value="MSMEG_0567/sll0787_C"/>
</dbReference>
<dbReference type="Gene3D" id="3.90.650.10">
    <property type="entry name" value="PurM-like C-terminal domain"/>
    <property type="match status" value="1"/>
</dbReference>
<dbReference type="SUPFAM" id="SSF56042">
    <property type="entry name" value="PurM C-terminal domain-like"/>
    <property type="match status" value="1"/>
</dbReference>
<dbReference type="InterPro" id="IPR000182">
    <property type="entry name" value="GNAT_dom"/>
</dbReference>
<dbReference type="NCBIfam" id="TIGR04050">
    <property type="entry name" value="MSMEG_0567_Cter"/>
    <property type="match status" value="1"/>
</dbReference>
<dbReference type="InterPro" id="IPR036921">
    <property type="entry name" value="PurM-like_N_sf"/>
</dbReference>